<comment type="caution">
    <text evidence="1">The sequence shown here is derived from an EMBL/GenBank/DDBJ whole genome shotgun (WGS) entry which is preliminary data.</text>
</comment>
<proteinExistence type="predicted"/>
<organism evidence="1">
    <name type="scientific">marine sediment metagenome</name>
    <dbReference type="NCBI Taxonomy" id="412755"/>
    <lineage>
        <taxon>unclassified sequences</taxon>
        <taxon>metagenomes</taxon>
        <taxon>ecological metagenomes</taxon>
    </lineage>
</organism>
<gene>
    <name evidence="1" type="ORF">LCGC14_1180580</name>
</gene>
<dbReference type="AlphaFoldDB" id="A0A0F9P557"/>
<sequence length="120" mass="14011">MEAPVYDKAKKTIAIDFDGVIHAYSKGWQEGVIYDEPVEGVIEALVKLSKDYKLVIYTTRVNTEYFPENDAQMLMIKNWLRRNLMDANIEVTDRKPPAIAYIDDRAIRFTNWPDMVKYFA</sequence>
<dbReference type="EMBL" id="LAZR01005912">
    <property type="protein sequence ID" value="KKM96190.1"/>
    <property type="molecule type" value="Genomic_DNA"/>
</dbReference>
<dbReference type="SUPFAM" id="SSF56784">
    <property type="entry name" value="HAD-like"/>
    <property type="match status" value="1"/>
</dbReference>
<accession>A0A0F9P557</accession>
<protein>
    <recommendedName>
        <fullName evidence="2">FCP1 homology domain-containing protein</fullName>
    </recommendedName>
</protein>
<evidence type="ECO:0000313" key="1">
    <source>
        <dbReference type="EMBL" id="KKM96190.1"/>
    </source>
</evidence>
<reference evidence="1" key="1">
    <citation type="journal article" date="2015" name="Nature">
        <title>Complex archaea that bridge the gap between prokaryotes and eukaryotes.</title>
        <authorList>
            <person name="Spang A."/>
            <person name="Saw J.H."/>
            <person name="Jorgensen S.L."/>
            <person name="Zaremba-Niedzwiedzka K."/>
            <person name="Martijn J."/>
            <person name="Lind A.E."/>
            <person name="van Eijk R."/>
            <person name="Schleper C."/>
            <person name="Guy L."/>
            <person name="Ettema T.J."/>
        </authorList>
    </citation>
    <scope>NUCLEOTIDE SEQUENCE</scope>
</reference>
<name>A0A0F9P557_9ZZZZ</name>
<dbReference type="InterPro" id="IPR036412">
    <property type="entry name" value="HAD-like_sf"/>
</dbReference>
<dbReference type="Gene3D" id="3.40.50.1000">
    <property type="entry name" value="HAD superfamily/HAD-like"/>
    <property type="match status" value="1"/>
</dbReference>
<dbReference type="InterPro" id="IPR023214">
    <property type="entry name" value="HAD_sf"/>
</dbReference>
<evidence type="ECO:0008006" key="2">
    <source>
        <dbReference type="Google" id="ProtNLM"/>
    </source>
</evidence>